<dbReference type="RefSeq" id="WP_157309350.1">
    <property type="nucleotide sequence ID" value="NZ_WRXN01000017.1"/>
</dbReference>
<evidence type="ECO:0000256" key="2">
    <source>
        <dbReference type="SAM" id="SignalP"/>
    </source>
</evidence>
<keyword evidence="2" id="KW-0732">Signal</keyword>
<feature type="chain" id="PRO_5029644370" description="DUF3592 domain-containing protein" evidence="2">
    <location>
        <begin position="21"/>
        <end position="154"/>
    </location>
</feature>
<accession>A0A7K1UCE1</accession>
<evidence type="ECO:0008006" key="5">
    <source>
        <dbReference type="Google" id="ProtNLM"/>
    </source>
</evidence>
<reference evidence="3 4" key="1">
    <citation type="submission" date="2019-12" db="EMBL/GenBank/DDBJ databases">
        <title>Chitinophaga sp. strain ysch24 (GDMCC 1.1355), whole genome shotgun sequence.</title>
        <authorList>
            <person name="Zhang X."/>
        </authorList>
    </citation>
    <scope>NUCLEOTIDE SEQUENCE [LARGE SCALE GENOMIC DNA]</scope>
    <source>
        <strain evidence="4">ysch24</strain>
    </source>
</reference>
<dbReference type="AlphaFoldDB" id="A0A7K1UCE1"/>
<keyword evidence="1" id="KW-0472">Membrane</keyword>
<evidence type="ECO:0000256" key="1">
    <source>
        <dbReference type="SAM" id="Phobius"/>
    </source>
</evidence>
<organism evidence="3 4">
    <name type="scientific">Chitinophaga tropicalis</name>
    <dbReference type="NCBI Taxonomy" id="2683588"/>
    <lineage>
        <taxon>Bacteria</taxon>
        <taxon>Pseudomonadati</taxon>
        <taxon>Bacteroidota</taxon>
        <taxon>Chitinophagia</taxon>
        <taxon>Chitinophagales</taxon>
        <taxon>Chitinophagaceae</taxon>
        <taxon>Chitinophaga</taxon>
    </lineage>
</organism>
<dbReference type="Proteomes" id="UP000461730">
    <property type="component" value="Unassembled WGS sequence"/>
</dbReference>
<gene>
    <name evidence="3" type="ORF">GO493_26965</name>
</gene>
<feature type="transmembrane region" description="Helical" evidence="1">
    <location>
        <begin position="128"/>
        <end position="147"/>
    </location>
</feature>
<feature type="signal peptide" evidence="2">
    <location>
        <begin position="1"/>
        <end position="20"/>
    </location>
</feature>
<keyword evidence="1" id="KW-1133">Transmembrane helix</keyword>
<keyword evidence="4" id="KW-1185">Reference proteome</keyword>
<name>A0A7K1UCE1_9BACT</name>
<evidence type="ECO:0000313" key="4">
    <source>
        <dbReference type="Proteomes" id="UP000461730"/>
    </source>
</evidence>
<evidence type="ECO:0000313" key="3">
    <source>
        <dbReference type="EMBL" id="MVT11930.1"/>
    </source>
</evidence>
<sequence length="154" mass="17477">MKYLYLCVCFLLLGSVISCVVQYFNQKTDSRKVAAYTSLVQRGKETVAEYAPEYKETTVTVMKVPVKTYTMTYSFTVSGRRYQGERVLHEPPSSLTTKVWYDPQDPSVFSTDPKASLKQEQERGTSKTVLWVAGFLAFMSLGAYGKYDDLKKKG</sequence>
<dbReference type="EMBL" id="WRXN01000017">
    <property type="protein sequence ID" value="MVT11930.1"/>
    <property type="molecule type" value="Genomic_DNA"/>
</dbReference>
<protein>
    <recommendedName>
        <fullName evidence="5">DUF3592 domain-containing protein</fullName>
    </recommendedName>
</protein>
<comment type="caution">
    <text evidence="3">The sequence shown here is derived from an EMBL/GenBank/DDBJ whole genome shotgun (WGS) entry which is preliminary data.</text>
</comment>
<proteinExistence type="predicted"/>
<dbReference type="PROSITE" id="PS51257">
    <property type="entry name" value="PROKAR_LIPOPROTEIN"/>
    <property type="match status" value="1"/>
</dbReference>
<keyword evidence="1" id="KW-0812">Transmembrane</keyword>